<evidence type="ECO:0000256" key="8">
    <source>
        <dbReference type="SAM" id="MobiDB-lite"/>
    </source>
</evidence>
<comment type="subcellular location">
    <subcellularLocation>
        <location evidence="1 7">Cell membrane</location>
        <topology evidence="1 7">Multi-pass membrane protein</topology>
    </subcellularLocation>
</comment>
<keyword evidence="6 7" id="KW-0472">Membrane</keyword>
<evidence type="ECO:0000256" key="3">
    <source>
        <dbReference type="ARBA" id="ARBA00022475"/>
    </source>
</evidence>
<name>A0A3P3UBM4_9BACL</name>
<dbReference type="GO" id="GO:0055085">
    <property type="term" value="P:transmembrane transport"/>
    <property type="evidence" value="ECO:0007669"/>
    <property type="project" value="InterPro"/>
</dbReference>
<proteinExistence type="inferred from homology"/>
<keyword evidence="4 7" id="KW-0812">Transmembrane</keyword>
<dbReference type="PANTHER" id="PTHR43227">
    <property type="entry name" value="BLL4140 PROTEIN"/>
    <property type="match status" value="1"/>
</dbReference>
<keyword evidence="3" id="KW-1003">Cell membrane</keyword>
<dbReference type="Pfam" id="PF00528">
    <property type="entry name" value="BPD_transp_1"/>
    <property type="match status" value="1"/>
</dbReference>
<dbReference type="Gene3D" id="1.10.3720.10">
    <property type="entry name" value="MetI-like"/>
    <property type="match status" value="1"/>
</dbReference>
<evidence type="ECO:0000256" key="7">
    <source>
        <dbReference type="RuleBase" id="RU363032"/>
    </source>
</evidence>
<protein>
    <submittedName>
        <fullName evidence="10">Sugar ABC transporter permease</fullName>
    </submittedName>
</protein>
<dbReference type="AlphaFoldDB" id="A0A3P3UBM4"/>
<reference evidence="10 11" key="1">
    <citation type="submission" date="2018-11" db="EMBL/GenBank/DDBJ databases">
        <title>Genome sequencing of Paenibacillus sp. KCOM 3021 (= ChDC PVNT-B20).</title>
        <authorList>
            <person name="Kook J.-K."/>
            <person name="Park S.-N."/>
            <person name="Lim Y.K."/>
        </authorList>
    </citation>
    <scope>NUCLEOTIDE SEQUENCE [LARGE SCALE GENOMIC DNA]</scope>
    <source>
        <strain evidence="10 11">KCOM 3021</strain>
    </source>
</reference>
<feature type="transmembrane region" description="Helical" evidence="7">
    <location>
        <begin position="102"/>
        <end position="121"/>
    </location>
</feature>
<dbReference type="InterPro" id="IPR000515">
    <property type="entry name" value="MetI-like"/>
</dbReference>
<keyword evidence="11" id="KW-1185">Reference proteome</keyword>
<dbReference type="OrthoDB" id="9785836at2"/>
<evidence type="ECO:0000256" key="1">
    <source>
        <dbReference type="ARBA" id="ARBA00004651"/>
    </source>
</evidence>
<evidence type="ECO:0000256" key="2">
    <source>
        <dbReference type="ARBA" id="ARBA00022448"/>
    </source>
</evidence>
<comment type="similarity">
    <text evidence="7">Belongs to the binding-protein-dependent transport system permease family.</text>
</comment>
<sequence>MTQRLTQWSKQPPPQGNKRPPARWTYIRSQLKRNLALYVIIFPAFLYFVVWHYWPMYGVQIAFKDFMPALGIGGSPWAGFEHFERFFNAYYFWNILRNTLGISVYGLLVSIPAPIILALMFNELRSKRFRTVVQTISYAPHFISVVVAVGILFFFISPTNGVIGSVIAWFGGTSRDFLADPGSFWHLFVWSGLWQSIGWSSLLYTAAMSGIPPEQYEAAYMDGAGKLSRMWHVTLPGIMPTIVILSILSIGGIMNVGFEKVLLMQTDMNLQTSEVISTYMYKSGILNAQYSFSAAVGLFNNVINFILLISFNAIAKRAGQTSLW</sequence>
<dbReference type="PANTHER" id="PTHR43227:SF11">
    <property type="entry name" value="BLL4140 PROTEIN"/>
    <property type="match status" value="1"/>
</dbReference>
<dbReference type="CDD" id="cd06261">
    <property type="entry name" value="TM_PBP2"/>
    <property type="match status" value="1"/>
</dbReference>
<feature type="region of interest" description="Disordered" evidence="8">
    <location>
        <begin position="1"/>
        <end position="21"/>
    </location>
</feature>
<dbReference type="InterPro" id="IPR035906">
    <property type="entry name" value="MetI-like_sf"/>
</dbReference>
<evidence type="ECO:0000259" key="9">
    <source>
        <dbReference type="PROSITE" id="PS50928"/>
    </source>
</evidence>
<feature type="transmembrane region" description="Helical" evidence="7">
    <location>
        <begin position="35"/>
        <end position="54"/>
    </location>
</feature>
<feature type="transmembrane region" description="Helical" evidence="7">
    <location>
        <begin position="290"/>
        <end position="315"/>
    </location>
</feature>
<organism evidence="10 11">
    <name type="scientific">Paenibacillus oralis</name>
    <dbReference type="NCBI Taxonomy" id="2490856"/>
    <lineage>
        <taxon>Bacteria</taxon>
        <taxon>Bacillati</taxon>
        <taxon>Bacillota</taxon>
        <taxon>Bacilli</taxon>
        <taxon>Bacillales</taxon>
        <taxon>Paenibacillaceae</taxon>
        <taxon>Paenibacillus</taxon>
    </lineage>
</organism>
<dbReference type="Proteomes" id="UP000267017">
    <property type="component" value="Unassembled WGS sequence"/>
</dbReference>
<dbReference type="InterPro" id="IPR050809">
    <property type="entry name" value="UgpAE/MalFG_permease"/>
</dbReference>
<evidence type="ECO:0000256" key="4">
    <source>
        <dbReference type="ARBA" id="ARBA00022692"/>
    </source>
</evidence>
<dbReference type="RefSeq" id="WP_128635507.1">
    <property type="nucleotide sequence ID" value="NZ_RRCN01000001.1"/>
</dbReference>
<evidence type="ECO:0000313" key="11">
    <source>
        <dbReference type="Proteomes" id="UP000267017"/>
    </source>
</evidence>
<feature type="transmembrane region" description="Helical" evidence="7">
    <location>
        <begin position="192"/>
        <end position="212"/>
    </location>
</feature>
<dbReference type="GO" id="GO:0005886">
    <property type="term" value="C:plasma membrane"/>
    <property type="evidence" value="ECO:0007669"/>
    <property type="project" value="UniProtKB-SubCell"/>
</dbReference>
<dbReference type="PROSITE" id="PS50928">
    <property type="entry name" value="ABC_TM1"/>
    <property type="match status" value="1"/>
</dbReference>
<comment type="caution">
    <text evidence="10">The sequence shown here is derived from an EMBL/GenBank/DDBJ whole genome shotgun (WGS) entry which is preliminary data.</text>
</comment>
<dbReference type="SUPFAM" id="SSF161098">
    <property type="entry name" value="MetI-like"/>
    <property type="match status" value="1"/>
</dbReference>
<feature type="transmembrane region" description="Helical" evidence="7">
    <location>
        <begin position="233"/>
        <end position="258"/>
    </location>
</feature>
<gene>
    <name evidence="10" type="ORF">EHV15_24165</name>
</gene>
<keyword evidence="2 7" id="KW-0813">Transport</keyword>
<evidence type="ECO:0000256" key="5">
    <source>
        <dbReference type="ARBA" id="ARBA00022989"/>
    </source>
</evidence>
<feature type="compositionally biased region" description="Polar residues" evidence="8">
    <location>
        <begin position="1"/>
        <end position="10"/>
    </location>
</feature>
<evidence type="ECO:0000256" key="6">
    <source>
        <dbReference type="ARBA" id="ARBA00023136"/>
    </source>
</evidence>
<dbReference type="EMBL" id="RRCN01000001">
    <property type="protein sequence ID" value="RRJ67741.1"/>
    <property type="molecule type" value="Genomic_DNA"/>
</dbReference>
<feature type="domain" description="ABC transmembrane type-1" evidence="9">
    <location>
        <begin position="96"/>
        <end position="311"/>
    </location>
</feature>
<evidence type="ECO:0000313" key="10">
    <source>
        <dbReference type="EMBL" id="RRJ67741.1"/>
    </source>
</evidence>
<keyword evidence="5 7" id="KW-1133">Transmembrane helix</keyword>
<feature type="transmembrane region" description="Helical" evidence="7">
    <location>
        <begin position="142"/>
        <end position="172"/>
    </location>
</feature>
<accession>A0A3P3UBM4</accession>